<dbReference type="EMBL" id="BGPR01010198">
    <property type="protein sequence ID" value="GBN44806.1"/>
    <property type="molecule type" value="Genomic_DNA"/>
</dbReference>
<organism evidence="1 2">
    <name type="scientific">Araneus ventricosus</name>
    <name type="common">Orbweaver spider</name>
    <name type="synonym">Epeira ventricosa</name>
    <dbReference type="NCBI Taxonomy" id="182803"/>
    <lineage>
        <taxon>Eukaryota</taxon>
        <taxon>Metazoa</taxon>
        <taxon>Ecdysozoa</taxon>
        <taxon>Arthropoda</taxon>
        <taxon>Chelicerata</taxon>
        <taxon>Arachnida</taxon>
        <taxon>Araneae</taxon>
        <taxon>Araneomorphae</taxon>
        <taxon>Entelegynae</taxon>
        <taxon>Araneoidea</taxon>
        <taxon>Araneidae</taxon>
        <taxon>Araneus</taxon>
    </lineage>
</organism>
<evidence type="ECO:0000313" key="1">
    <source>
        <dbReference type="EMBL" id="GBN44806.1"/>
    </source>
</evidence>
<evidence type="ECO:0000313" key="2">
    <source>
        <dbReference type="Proteomes" id="UP000499080"/>
    </source>
</evidence>
<accession>A0A4Y2P479</accession>
<keyword evidence="2" id="KW-1185">Reference proteome</keyword>
<comment type="caution">
    <text evidence="1">The sequence shown here is derived from an EMBL/GenBank/DDBJ whole genome shotgun (WGS) entry which is preliminary data.</text>
</comment>
<proteinExistence type="predicted"/>
<gene>
    <name evidence="1" type="ORF">AVEN_124164_1</name>
</gene>
<dbReference type="AlphaFoldDB" id="A0A4Y2P479"/>
<dbReference type="Proteomes" id="UP000499080">
    <property type="component" value="Unassembled WGS sequence"/>
</dbReference>
<sequence length="189" mass="21932">MSRKHGHSVADKDGTASKRLRMDVNINSNEDSVFPSNLRDKPGQDKLHNTCQTKQYIPHHLIGLMYRLDLSVLCSLKKFTYEHKYPSLSLVFGDSEIDEFNDIVLRYKKKSAHIQIENVDKYYVNSGISYARLFNKEKRSFSINNYFDSFVKHLISKSGSLSNNIEYLIVYTNSGLDLTEKKEVKRRTI</sequence>
<dbReference type="OrthoDB" id="8123322at2759"/>
<protein>
    <submittedName>
        <fullName evidence="1">Uncharacterized protein</fullName>
    </submittedName>
</protein>
<reference evidence="1 2" key="1">
    <citation type="journal article" date="2019" name="Sci. Rep.">
        <title>Orb-weaving spider Araneus ventricosus genome elucidates the spidroin gene catalogue.</title>
        <authorList>
            <person name="Kono N."/>
            <person name="Nakamura H."/>
            <person name="Ohtoshi R."/>
            <person name="Moran D.A.P."/>
            <person name="Shinohara A."/>
            <person name="Yoshida Y."/>
            <person name="Fujiwara M."/>
            <person name="Mori M."/>
            <person name="Tomita M."/>
            <person name="Arakawa K."/>
        </authorList>
    </citation>
    <scope>NUCLEOTIDE SEQUENCE [LARGE SCALE GENOMIC DNA]</scope>
</reference>
<name>A0A4Y2P479_ARAVE</name>